<reference evidence="1 2" key="1">
    <citation type="submission" date="2017-01" db="EMBL/GenBank/DDBJ databases">
        <authorList>
            <consortium name="Urmite Genomes"/>
        </authorList>
    </citation>
    <scope>NUCLEOTIDE SEQUENCE [LARGE SCALE GENOMIC DNA]</scope>
    <source>
        <strain evidence="1 2">AB57</strain>
    </source>
</reference>
<evidence type="ECO:0000313" key="2">
    <source>
        <dbReference type="Proteomes" id="UP000240988"/>
    </source>
</evidence>
<sequence>MSTAVVVGSGPNGLAAAVCLAAKGVQVTVLEAADQVGGGTRSGEAIVPGLLHDDCSAIHPMAVGSRFLRGFNLQRYGLSWRWPEIDCVHPLDDGSAGVLHRSVEQTAAGLGSDGTRWRLAFGYPAAQFDALSEDIMGPLLRMPHHPLKLARFGAPTVLPASAFARVFQTEQARALFGGVAAHAFRPLHYPMTSAIGMGILVAGHRHGWPVAAGGSQAIATALVTLLGDLGGTVETGVCVTTASQLPQADVTLFDLAPSAVAGILGGRLPQRVSRSFSSFRRGPGAFKVDFAVEGGVPWTNPDARRAGTVHLAGDYAELAATERDVHAGRMPARPFVLVGQQYLADPQRSVGNTHPVWTYAHVPNGYTVDATEAIVAQIERFAPGFRDRIVGQAVRSATQLAAYNANYVGGDIMTGAKDIRQLVFGPRITLSPYEVGIPGMYICSAATPPGPGAHGMCGANAAHLALDYLKRA</sequence>
<dbReference type="RefSeq" id="WP_077085993.1">
    <property type="nucleotide sequence ID" value="NZ_LT721901.1"/>
</dbReference>
<dbReference type="InterPro" id="IPR036188">
    <property type="entry name" value="FAD/NAD-bd_sf"/>
</dbReference>
<evidence type="ECO:0000313" key="1">
    <source>
        <dbReference type="EMBL" id="SPM32510.1"/>
    </source>
</evidence>
<gene>
    <name evidence="1" type="ORF">MRAB57_309</name>
</gene>
<dbReference type="Pfam" id="PF13450">
    <property type="entry name" value="NAD_binding_8"/>
    <property type="match status" value="1"/>
</dbReference>
<accession>A0A2U3NLY8</accession>
<dbReference type="Proteomes" id="UP000240988">
    <property type="component" value="Unassembled WGS sequence"/>
</dbReference>
<dbReference type="STRING" id="1841860.GCA_900157375_00310"/>
<dbReference type="PANTHER" id="PTHR10668">
    <property type="entry name" value="PHYTOENE DEHYDROGENASE"/>
    <property type="match status" value="1"/>
</dbReference>
<protein>
    <submittedName>
        <fullName evidence="1">Phytoene dehydrogenase-related protein</fullName>
    </submittedName>
</protein>
<dbReference type="Gene3D" id="3.50.50.60">
    <property type="entry name" value="FAD/NAD(P)-binding domain"/>
    <property type="match status" value="1"/>
</dbReference>
<dbReference type="OrthoDB" id="833207at2"/>
<organism evidence="1 2">
    <name type="scientific">Mycobacterium rhizamassiliense</name>
    <dbReference type="NCBI Taxonomy" id="1841860"/>
    <lineage>
        <taxon>Bacteria</taxon>
        <taxon>Bacillati</taxon>
        <taxon>Actinomycetota</taxon>
        <taxon>Actinomycetes</taxon>
        <taxon>Mycobacteriales</taxon>
        <taxon>Mycobacteriaceae</taxon>
        <taxon>Mycobacterium</taxon>
    </lineage>
</organism>
<proteinExistence type="predicted"/>
<dbReference type="PANTHER" id="PTHR10668:SF105">
    <property type="entry name" value="DEHYDROGENASE-RELATED"/>
    <property type="match status" value="1"/>
</dbReference>
<dbReference type="PRINTS" id="PR00420">
    <property type="entry name" value="RNGMNOXGNASE"/>
</dbReference>
<dbReference type="AlphaFoldDB" id="A0A2U3NLY8"/>
<keyword evidence="2" id="KW-1185">Reference proteome</keyword>
<dbReference type="SUPFAM" id="SSF51905">
    <property type="entry name" value="FAD/NAD(P)-binding domain"/>
    <property type="match status" value="1"/>
</dbReference>
<name>A0A2U3NLY8_9MYCO</name>
<dbReference type="EMBL" id="FUFA01000001">
    <property type="protein sequence ID" value="SPM32510.1"/>
    <property type="molecule type" value="Genomic_DNA"/>
</dbReference>